<dbReference type="SUPFAM" id="SSF54637">
    <property type="entry name" value="Thioesterase/thiol ester dehydrase-isomerase"/>
    <property type="match status" value="1"/>
</dbReference>
<dbReference type="CDD" id="cd00586">
    <property type="entry name" value="4HBT"/>
    <property type="match status" value="1"/>
</dbReference>
<evidence type="ECO:0000313" key="3">
    <source>
        <dbReference type="EMBL" id="BDE05152.1"/>
    </source>
</evidence>
<evidence type="ECO:0000256" key="1">
    <source>
        <dbReference type="ARBA" id="ARBA00005953"/>
    </source>
</evidence>
<keyword evidence="4" id="KW-1185">Reference proteome</keyword>
<dbReference type="Pfam" id="PF13279">
    <property type="entry name" value="4HBT_2"/>
    <property type="match status" value="1"/>
</dbReference>
<dbReference type="PANTHER" id="PTHR31793">
    <property type="entry name" value="4-HYDROXYBENZOYL-COA THIOESTERASE FAMILY MEMBER"/>
    <property type="match status" value="1"/>
</dbReference>
<dbReference type="InterPro" id="IPR029069">
    <property type="entry name" value="HotDog_dom_sf"/>
</dbReference>
<dbReference type="InterPro" id="IPR050563">
    <property type="entry name" value="4-hydroxybenzoyl-CoA_TE"/>
</dbReference>
<evidence type="ECO:0008006" key="5">
    <source>
        <dbReference type="Google" id="ProtNLM"/>
    </source>
</evidence>
<reference evidence="3 4" key="1">
    <citation type="journal article" date="2022" name="ISME Commun">
        <title>Vulcanimicrobium alpinus gen. nov. sp. nov., the first cultivated representative of the candidate phylum 'Eremiobacterota', is a metabolically versatile aerobic anoxygenic phototroph.</title>
        <authorList>
            <person name="Yabe S."/>
            <person name="Muto K."/>
            <person name="Abe K."/>
            <person name="Yokota A."/>
            <person name="Staudigel H."/>
            <person name="Tebo B.M."/>
        </authorList>
    </citation>
    <scope>NUCLEOTIDE SEQUENCE [LARGE SCALE GENOMIC DNA]</scope>
    <source>
        <strain evidence="3 4">WC8-2</strain>
    </source>
</reference>
<name>A0AAN1XVP3_UNVUL</name>
<proteinExistence type="inferred from homology"/>
<dbReference type="RefSeq" id="WP_317996215.1">
    <property type="nucleotide sequence ID" value="NZ_AP025523.1"/>
</dbReference>
<keyword evidence="2" id="KW-0378">Hydrolase</keyword>
<accession>A0AAN1XVP3</accession>
<sequence>MLELFDSGSEAAWLRSFRFAQEVRPRFCEIDGLGHVSNVIYPVYWELGRLRYFGAIGEADDAPRRAFAFNHMAVEIAFRMLRPSFYEEELLVHTRTVAVGRSSATMEHALTATESDEIRAIARIAIVASDGERAIPWTPGQRTRLEAFEGRTLSR</sequence>
<dbReference type="AlphaFoldDB" id="A0AAN1XVP3"/>
<dbReference type="Gene3D" id="3.10.129.10">
    <property type="entry name" value="Hotdog Thioesterase"/>
    <property type="match status" value="1"/>
</dbReference>
<evidence type="ECO:0000313" key="4">
    <source>
        <dbReference type="Proteomes" id="UP001317532"/>
    </source>
</evidence>
<protein>
    <recommendedName>
        <fullName evidence="5">Thioesterase</fullName>
    </recommendedName>
</protein>
<gene>
    <name evidence="3" type="ORF">WPS_04280</name>
</gene>
<dbReference type="EMBL" id="AP025523">
    <property type="protein sequence ID" value="BDE05152.1"/>
    <property type="molecule type" value="Genomic_DNA"/>
</dbReference>
<dbReference type="GO" id="GO:0047617">
    <property type="term" value="F:fatty acyl-CoA hydrolase activity"/>
    <property type="evidence" value="ECO:0007669"/>
    <property type="project" value="TreeGrafter"/>
</dbReference>
<comment type="similarity">
    <text evidence="1">Belongs to the 4-hydroxybenzoyl-CoA thioesterase family.</text>
</comment>
<dbReference type="KEGG" id="vab:WPS_04280"/>
<dbReference type="PANTHER" id="PTHR31793:SF27">
    <property type="entry name" value="NOVEL THIOESTERASE SUPERFAMILY DOMAIN AND SAPOSIN A-TYPE DOMAIN CONTAINING PROTEIN (0610012H03RIK)"/>
    <property type="match status" value="1"/>
</dbReference>
<organism evidence="3 4">
    <name type="scientific">Vulcanimicrobium alpinum</name>
    <dbReference type="NCBI Taxonomy" id="3016050"/>
    <lineage>
        <taxon>Bacteria</taxon>
        <taxon>Bacillati</taxon>
        <taxon>Vulcanimicrobiota</taxon>
        <taxon>Vulcanimicrobiia</taxon>
        <taxon>Vulcanimicrobiales</taxon>
        <taxon>Vulcanimicrobiaceae</taxon>
        <taxon>Vulcanimicrobium</taxon>
    </lineage>
</organism>
<evidence type="ECO:0000256" key="2">
    <source>
        <dbReference type="ARBA" id="ARBA00022801"/>
    </source>
</evidence>
<dbReference type="Proteomes" id="UP001317532">
    <property type="component" value="Chromosome"/>
</dbReference>